<keyword evidence="4" id="KW-0496">Mitochondrion</keyword>
<reference evidence="8 10" key="1">
    <citation type="journal article" date="2017" name="Nature">
        <title>The sunflower genome provides insights into oil metabolism, flowering and Asterid evolution.</title>
        <authorList>
            <person name="Badouin H."/>
            <person name="Gouzy J."/>
            <person name="Grassa C.J."/>
            <person name="Murat F."/>
            <person name="Staton S.E."/>
            <person name="Cottret L."/>
            <person name="Lelandais-Briere C."/>
            <person name="Owens G.L."/>
            <person name="Carrere S."/>
            <person name="Mayjonade B."/>
            <person name="Legrand L."/>
            <person name="Gill N."/>
            <person name="Kane N.C."/>
            <person name="Bowers J.E."/>
            <person name="Hubner S."/>
            <person name="Bellec A."/>
            <person name="Berard A."/>
            <person name="Berges H."/>
            <person name="Blanchet N."/>
            <person name="Boniface M.C."/>
            <person name="Brunel D."/>
            <person name="Catrice O."/>
            <person name="Chaidir N."/>
            <person name="Claudel C."/>
            <person name="Donnadieu C."/>
            <person name="Faraut T."/>
            <person name="Fievet G."/>
            <person name="Helmstetter N."/>
            <person name="King M."/>
            <person name="Knapp S.J."/>
            <person name="Lai Z."/>
            <person name="Le Paslier M.C."/>
            <person name="Lippi Y."/>
            <person name="Lorenzon L."/>
            <person name="Mandel J.R."/>
            <person name="Marage G."/>
            <person name="Marchand G."/>
            <person name="Marquand E."/>
            <person name="Bret-Mestries E."/>
            <person name="Morien E."/>
            <person name="Nambeesan S."/>
            <person name="Nguyen T."/>
            <person name="Pegot-Espagnet P."/>
            <person name="Pouilly N."/>
            <person name="Raftis F."/>
            <person name="Sallet E."/>
            <person name="Schiex T."/>
            <person name="Thomas J."/>
            <person name="Vandecasteele C."/>
            <person name="Vares D."/>
            <person name="Vear F."/>
            <person name="Vautrin S."/>
            <person name="Crespi M."/>
            <person name="Mangin B."/>
            <person name="Burke J.M."/>
            <person name="Salse J."/>
            <person name="Munos S."/>
            <person name="Vincourt P."/>
            <person name="Rieseberg L.H."/>
            <person name="Langlade N.B."/>
        </authorList>
    </citation>
    <scope>NUCLEOTIDE SEQUENCE [LARGE SCALE GENOMIC DNA]</scope>
    <source>
        <strain evidence="10">cv. SF193</strain>
        <tissue evidence="8">Leaves</tissue>
    </source>
</reference>
<accession>A0A251SLE0</accession>
<proteinExistence type="inferred from homology"/>
<evidence type="ECO:0000256" key="1">
    <source>
        <dbReference type="ARBA" id="ARBA00004173"/>
    </source>
</evidence>
<organism evidence="9 10">
    <name type="scientific">Helianthus annuus</name>
    <name type="common">Common sunflower</name>
    <dbReference type="NCBI Taxonomy" id="4232"/>
    <lineage>
        <taxon>Eukaryota</taxon>
        <taxon>Viridiplantae</taxon>
        <taxon>Streptophyta</taxon>
        <taxon>Embryophyta</taxon>
        <taxon>Tracheophyta</taxon>
        <taxon>Spermatophyta</taxon>
        <taxon>Magnoliopsida</taxon>
        <taxon>eudicotyledons</taxon>
        <taxon>Gunneridae</taxon>
        <taxon>Pentapetalae</taxon>
        <taxon>asterids</taxon>
        <taxon>campanulids</taxon>
        <taxon>Asterales</taxon>
        <taxon>Asteraceae</taxon>
        <taxon>Asteroideae</taxon>
        <taxon>Heliantheae alliance</taxon>
        <taxon>Heliantheae</taxon>
        <taxon>Helianthus</taxon>
    </lineage>
</organism>
<reference evidence="8" key="3">
    <citation type="submission" date="2020-06" db="EMBL/GenBank/DDBJ databases">
        <title>Helianthus annuus Genome sequencing and assembly Release 2.</title>
        <authorList>
            <person name="Gouzy J."/>
            <person name="Langlade N."/>
            <person name="Munos S."/>
        </authorList>
    </citation>
    <scope>NUCLEOTIDE SEQUENCE</scope>
    <source>
        <tissue evidence="8">Leaves</tissue>
    </source>
</reference>
<feature type="domain" description="Large ribosomal subunit protein uL2 RNA-binding" evidence="7">
    <location>
        <begin position="59"/>
        <end position="145"/>
    </location>
</feature>
<dbReference type="InterPro" id="IPR002171">
    <property type="entry name" value="Ribosomal_uL2"/>
</dbReference>
<dbReference type="Pfam" id="PF00181">
    <property type="entry name" value="Ribosomal_L2_N"/>
    <property type="match status" value="1"/>
</dbReference>
<dbReference type="EMBL" id="MNCJ02000328">
    <property type="protein sequence ID" value="KAF5772982.1"/>
    <property type="molecule type" value="Genomic_DNA"/>
</dbReference>
<evidence type="ECO:0000313" key="9">
    <source>
        <dbReference type="EMBL" id="OTF99684.1"/>
    </source>
</evidence>
<evidence type="ECO:0000313" key="10">
    <source>
        <dbReference type="Proteomes" id="UP000215914"/>
    </source>
</evidence>
<dbReference type="Gramene" id="mRNA:HanXRQr2_Chr13g0583551">
    <property type="protein sequence ID" value="mRNA:HanXRQr2_Chr13g0583551"/>
    <property type="gene ID" value="HanXRQr2_Chr13g0583551"/>
</dbReference>
<dbReference type="SUPFAM" id="SSF50249">
    <property type="entry name" value="Nucleic acid-binding proteins"/>
    <property type="match status" value="1"/>
</dbReference>
<gene>
    <name evidence="9" type="ORF">HannXRQ_Chr14g0459301</name>
    <name evidence="8" type="ORF">HanXRQr2_Chr13g0583551</name>
</gene>
<evidence type="ECO:0000256" key="6">
    <source>
        <dbReference type="ARBA" id="ARBA00078513"/>
    </source>
</evidence>
<dbReference type="GO" id="GO:0032543">
    <property type="term" value="P:mitochondrial translation"/>
    <property type="evidence" value="ECO:0000318"/>
    <property type="project" value="GO_Central"/>
</dbReference>
<dbReference type="InParanoid" id="A0A251SLE0"/>
<evidence type="ECO:0000256" key="5">
    <source>
        <dbReference type="ARBA" id="ARBA00023274"/>
    </source>
</evidence>
<dbReference type="InterPro" id="IPR012340">
    <property type="entry name" value="NA-bd_OB-fold"/>
</dbReference>
<evidence type="ECO:0000256" key="4">
    <source>
        <dbReference type="ARBA" id="ARBA00023128"/>
    </source>
</evidence>
<name>A0A251SLE0_HELAN</name>
<dbReference type="PANTHER" id="PTHR13691">
    <property type="entry name" value="RIBOSOMAL PROTEIN L2"/>
    <property type="match status" value="1"/>
</dbReference>
<dbReference type="PANTHER" id="PTHR13691:SF44">
    <property type="entry name" value="LARGE RIBOSOMAL SUBUNIT PROTEIN UL2MZ-RELATED"/>
    <property type="match status" value="1"/>
</dbReference>
<dbReference type="GO" id="GO:0003723">
    <property type="term" value="F:RNA binding"/>
    <property type="evidence" value="ECO:0000318"/>
    <property type="project" value="GO_Central"/>
</dbReference>
<keyword evidence="3 8" id="KW-0689">Ribosomal protein</keyword>
<dbReference type="AlphaFoldDB" id="A0A251SLE0"/>
<dbReference type="GO" id="GO:0003735">
    <property type="term" value="F:structural constituent of ribosome"/>
    <property type="evidence" value="ECO:0000318"/>
    <property type="project" value="GO_Central"/>
</dbReference>
<sequence length="352" mass="39185">MFSSSSSPLRRLVNGSSSLITSRITISQMRSKHTISRAHNVSSERPLRQFVTGKSKSAGRNSAGRITIWHRGGGAKRLQRTVDLKRNTSSVGVVERIEYDPNRTSRIAVVRWVEGAEIDRHKKVNTVEDLAPPTRKFTPTMTVQGQFAFSSLPAMQEERKVVPFGPKTDHVYVGLPNGSKSPFTSKTTPIGTQMTNVRDVFLSAFSSSKVDKTSYSFVNTLGLPRMAVAGARPEFFVPRSKDDVNDNESLSLNEIKKWDKDSVSWAHKMKHKAAVSWQSVRGHAKSGLIELAGQKGSKLNSKTIDKQKRDGKLTEDFAPVSYILATQKMEAGKMVMNRDSSKRANDELLNRY</sequence>
<dbReference type="FunCoup" id="A0A251SLE0">
    <property type="interactions" value="82"/>
</dbReference>
<dbReference type="OrthoDB" id="10267824at2759"/>
<dbReference type="SMART" id="SM01383">
    <property type="entry name" value="Ribosomal_L2"/>
    <property type="match status" value="1"/>
</dbReference>
<dbReference type="FunFam" id="2.40.50.140:FF:000254">
    <property type="entry name" value="Ribosomal protein L2 mitochondrion"/>
    <property type="match status" value="1"/>
</dbReference>
<protein>
    <recommendedName>
        <fullName evidence="6">60S ribosomal protein L2, mitochondrial</fullName>
    </recommendedName>
</protein>
<evidence type="ECO:0000313" key="8">
    <source>
        <dbReference type="EMBL" id="KAF5772982.1"/>
    </source>
</evidence>
<comment type="similarity">
    <text evidence="2">Belongs to the universal ribosomal protein uL2 family.</text>
</comment>
<dbReference type="OMA" id="LWANRSK"/>
<evidence type="ECO:0000256" key="2">
    <source>
        <dbReference type="ARBA" id="ARBA00005636"/>
    </source>
</evidence>
<dbReference type="Gene3D" id="2.40.50.140">
    <property type="entry name" value="Nucleic acid-binding proteins"/>
    <property type="match status" value="1"/>
</dbReference>
<comment type="subcellular location">
    <subcellularLocation>
        <location evidence="1">Mitochondrion</location>
    </subcellularLocation>
</comment>
<dbReference type="GO" id="GO:0005762">
    <property type="term" value="C:mitochondrial large ribosomal subunit"/>
    <property type="evidence" value="ECO:0000318"/>
    <property type="project" value="GO_Central"/>
</dbReference>
<keyword evidence="5" id="KW-0687">Ribonucleoprotein</keyword>
<reference evidence="9" key="2">
    <citation type="submission" date="2017-02" db="EMBL/GenBank/DDBJ databases">
        <title>Sunflower complete genome.</title>
        <authorList>
            <person name="Langlade N."/>
            <person name="Munos S."/>
        </authorList>
    </citation>
    <scope>NUCLEOTIDE SEQUENCE [LARGE SCALE GENOMIC DNA]</scope>
    <source>
        <tissue evidence="9">Leaves</tissue>
    </source>
</reference>
<keyword evidence="10" id="KW-1185">Reference proteome</keyword>
<dbReference type="Proteomes" id="UP000215914">
    <property type="component" value="Chromosome 14"/>
</dbReference>
<dbReference type="InterPro" id="IPR022666">
    <property type="entry name" value="Ribosomal_uL2_RNA-bd_dom"/>
</dbReference>
<dbReference type="EMBL" id="CM007903">
    <property type="protein sequence ID" value="OTF99684.1"/>
    <property type="molecule type" value="Genomic_DNA"/>
</dbReference>
<evidence type="ECO:0000259" key="7">
    <source>
        <dbReference type="SMART" id="SM01383"/>
    </source>
</evidence>
<dbReference type="STRING" id="4232.A0A251SLE0"/>
<evidence type="ECO:0000256" key="3">
    <source>
        <dbReference type="ARBA" id="ARBA00022980"/>
    </source>
</evidence>